<keyword evidence="3" id="KW-0808">Transferase</keyword>
<sequence>MNCPLCERSKNTAEGKYPFLIHEFKNSYLYLGEHQYYQGYCVLVTKDHYREMTDVPSPKREELFQEMMRAHEVIQKVFQPKKMNMCSLGNVVDHVHWHFFPRYESDPNFKNPPWLQMQHFDSAKVSPEKRDELIEILKNAFSSK</sequence>
<dbReference type="Proteomes" id="UP001324634">
    <property type="component" value="Chromosome"/>
</dbReference>
<feature type="short sequence motif" description="Histidine triad motif" evidence="1">
    <location>
        <begin position="94"/>
        <end position="98"/>
    </location>
</feature>
<evidence type="ECO:0000259" key="2">
    <source>
        <dbReference type="PROSITE" id="PS51084"/>
    </source>
</evidence>
<evidence type="ECO:0000256" key="1">
    <source>
        <dbReference type="PROSITE-ProRule" id="PRU00464"/>
    </source>
</evidence>
<dbReference type="EC" id="2.1.1.-" evidence="3"/>
<dbReference type="InterPro" id="IPR036265">
    <property type="entry name" value="HIT-like_sf"/>
</dbReference>
<dbReference type="Gene3D" id="3.30.428.10">
    <property type="entry name" value="HIT-like"/>
    <property type="match status" value="1"/>
</dbReference>
<dbReference type="GO" id="GO:0032259">
    <property type="term" value="P:methylation"/>
    <property type="evidence" value="ECO:0007669"/>
    <property type="project" value="UniProtKB-KW"/>
</dbReference>
<dbReference type="GO" id="GO:0009117">
    <property type="term" value="P:nucleotide metabolic process"/>
    <property type="evidence" value="ECO:0007669"/>
    <property type="project" value="TreeGrafter"/>
</dbReference>
<proteinExistence type="predicted"/>
<keyword evidence="4" id="KW-1185">Reference proteome</keyword>
<dbReference type="EMBL" id="CP139487">
    <property type="protein sequence ID" value="WPU64854.1"/>
    <property type="molecule type" value="Genomic_DNA"/>
</dbReference>
<evidence type="ECO:0000313" key="4">
    <source>
        <dbReference type="Proteomes" id="UP001324634"/>
    </source>
</evidence>
<keyword evidence="3" id="KW-0489">Methyltransferase</keyword>
<evidence type="ECO:0000313" key="3">
    <source>
        <dbReference type="EMBL" id="WPU64854.1"/>
    </source>
</evidence>
<dbReference type="AlphaFoldDB" id="A0AAX4HPG5"/>
<dbReference type="PANTHER" id="PTHR46648">
    <property type="entry name" value="HIT FAMILY PROTEIN 1"/>
    <property type="match status" value="1"/>
</dbReference>
<protein>
    <submittedName>
        <fullName evidence="3">HIT family protein</fullName>
        <ecNumber evidence="3">2.1.1.-</ecNumber>
    </submittedName>
</protein>
<organism evidence="3 4">
    <name type="scientific">Peredibacter starrii</name>
    <dbReference type="NCBI Taxonomy" id="28202"/>
    <lineage>
        <taxon>Bacteria</taxon>
        <taxon>Pseudomonadati</taxon>
        <taxon>Bdellovibrionota</taxon>
        <taxon>Bacteriovoracia</taxon>
        <taxon>Bacteriovoracales</taxon>
        <taxon>Bacteriovoracaceae</taxon>
        <taxon>Peredibacter</taxon>
    </lineage>
</organism>
<dbReference type="SUPFAM" id="SSF54197">
    <property type="entry name" value="HIT-like"/>
    <property type="match status" value="1"/>
</dbReference>
<dbReference type="InterPro" id="IPR011146">
    <property type="entry name" value="HIT-like"/>
</dbReference>
<accession>A0AAX4HPG5</accession>
<dbReference type="PROSITE" id="PS51084">
    <property type="entry name" value="HIT_2"/>
    <property type="match status" value="1"/>
</dbReference>
<gene>
    <name evidence="3" type="ORF">SOO65_19350</name>
</gene>
<dbReference type="GO" id="GO:0008168">
    <property type="term" value="F:methyltransferase activity"/>
    <property type="evidence" value="ECO:0007669"/>
    <property type="project" value="UniProtKB-KW"/>
</dbReference>
<name>A0AAX4HPG5_9BACT</name>
<reference evidence="3 4" key="1">
    <citation type="submission" date="2023-11" db="EMBL/GenBank/DDBJ databases">
        <title>Peredibacter starrii A3.12.</title>
        <authorList>
            <person name="Mitchell R.J."/>
        </authorList>
    </citation>
    <scope>NUCLEOTIDE SEQUENCE [LARGE SCALE GENOMIC DNA]</scope>
    <source>
        <strain evidence="3 4">A3.12</strain>
    </source>
</reference>
<dbReference type="Pfam" id="PF01230">
    <property type="entry name" value="HIT"/>
    <property type="match status" value="1"/>
</dbReference>
<feature type="domain" description="HIT" evidence="2">
    <location>
        <begin position="8"/>
        <end position="109"/>
    </location>
</feature>
<dbReference type="PANTHER" id="PTHR46648:SF1">
    <property type="entry name" value="ADENOSINE 5'-MONOPHOSPHORAMIDASE HNT1"/>
    <property type="match status" value="1"/>
</dbReference>
<dbReference type="RefSeq" id="WP_321394453.1">
    <property type="nucleotide sequence ID" value="NZ_CP139487.1"/>
</dbReference>
<dbReference type="InterPro" id="IPR001310">
    <property type="entry name" value="Histidine_triad_HIT"/>
</dbReference>
<dbReference type="KEGG" id="psti:SOO65_19350"/>